<dbReference type="Pfam" id="PF01381">
    <property type="entry name" value="HTH_3"/>
    <property type="match status" value="1"/>
</dbReference>
<proteinExistence type="predicted"/>
<reference evidence="2" key="1">
    <citation type="submission" date="2022-11" db="EMBL/GenBank/DDBJ databases">
        <authorList>
            <person name="Somphong A."/>
            <person name="Phongsopitanun W."/>
        </authorList>
    </citation>
    <scope>NUCLEOTIDE SEQUENCE</scope>
    <source>
        <strain evidence="2">Pm04-4</strain>
    </source>
</reference>
<dbReference type="EMBL" id="JAPNTZ010000009">
    <property type="protein sequence ID" value="MCY1141470.1"/>
    <property type="molecule type" value="Genomic_DNA"/>
</dbReference>
<accession>A0ABT4B4R7</accession>
<protein>
    <submittedName>
        <fullName evidence="2">Helix-turn-helix domain-containing protein</fullName>
    </submittedName>
</protein>
<dbReference type="SUPFAM" id="SSF47413">
    <property type="entry name" value="lambda repressor-like DNA-binding domains"/>
    <property type="match status" value="1"/>
</dbReference>
<dbReference type="CDD" id="cd00093">
    <property type="entry name" value="HTH_XRE"/>
    <property type="match status" value="1"/>
</dbReference>
<keyword evidence="3" id="KW-1185">Reference proteome</keyword>
<evidence type="ECO:0000259" key="1">
    <source>
        <dbReference type="PROSITE" id="PS50943"/>
    </source>
</evidence>
<dbReference type="Gene3D" id="1.10.260.40">
    <property type="entry name" value="lambda repressor-like DNA-binding domains"/>
    <property type="match status" value="1"/>
</dbReference>
<dbReference type="Proteomes" id="UP001151002">
    <property type="component" value="Unassembled WGS sequence"/>
</dbReference>
<gene>
    <name evidence="2" type="ORF">OWR29_26030</name>
</gene>
<dbReference type="InterPro" id="IPR010982">
    <property type="entry name" value="Lambda_DNA-bd_dom_sf"/>
</dbReference>
<sequence>MAADTHTIGGRLLVLRQRRGMTQQQLADHSGISVGIIRKLEQGQRQSVRLETLTALAHAWT</sequence>
<evidence type="ECO:0000313" key="2">
    <source>
        <dbReference type="EMBL" id="MCY1141470.1"/>
    </source>
</evidence>
<dbReference type="RefSeq" id="WP_267565853.1">
    <property type="nucleotide sequence ID" value="NZ_JAPNTZ010000009.1"/>
</dbReference>
<dbReference type="PROSITE" id="PS50943">
    <property type="entry name" value="HTH_CROC1"/>
    <property type="match status" value="1"/>
</dbReference>
<evidence type="ECO:0000313" key="3">
    <source>
        <dbReference type="Proteomes" id="UP001151002"/>
    </source>
</evidence>
<name>A0ABT4B4R7_9ACTN</name>
<dbReference type="InterPro" id="IPR001387">
    <property type="entry name" value="Cro/C1-type_HTH"/>
</dbReference>
<comment type="caution">
    <text evidence="2">The sequence shown here is derived from an EMBL/GenBank/DDBJ whole genome shotgun (WGS) entry which is preliminary data.</text>
</comment>
<organism evidence="2 3">
    <name type="scientific">Paractinoplanes pyxinae</name>
    <dbReference type="NCBI Taxonomy" id="2997416"/>
    <lineage>
        <taxon>Bacteria</taxon>
        <taxon>Bacillati</taxon>
        <taxon>Actinomycetota</taxon>
        <taxon>Actinomycetes</taxon>
        <taxon>Micromonosporales</taxon>
        <taxon>Micromonosporaceae</taxon>
        <taxon>Paractinoplanes</taxon>
    </lineage>
</organism>
<feature type="domain" description="HTH cro/C1-type" evidence="1">
    <location>
        <begin position="12"/>
        <end position="59"/>
    </location>
</feature>
<dbReference type="SMART" id="SM00530">
    <property type="entry name" value="HTH_XRE"/>
    <property type="match status" value="1"/>
</dbReference>